<gene>
    <name evidence="1" type="ORF">KI387_027895</name>
</gene>
<feature type="non-terminal residue" evidence="1">
    <location>
        <position position="160"/>
    </location>
</feature>
<evidence type="ECO:0000313" key="1">
    <source>
        <dbReference type="EMBL" id="KAH9312860.1"/>
    </source>
</evidence>
<sequence length="160" mass="17768">NVCFLMKLFANLKKLPMNHDEGNGEELGGATDTYGRQSYGKGMNRLAAANTQAGAVSGEKSHLLLLSYCILVEMEINSEYGKEEEEKAFSLYPNPSSGDVVGWTVQDSRGSFLGDWFHEGIGDQDSIIPLLGTRTNVRKLAHELNIDARLPYRAWYHKGQ</sequence>
<accession>A0AA38L9A9</accession>
<organism evidence="1 2">
    <name type="scientific">Taxus chinensis</name>
    <name type="common">Chinese yew</name>
    <name type="synonym">Taxus wallichiana var. chinensis</name>
    <dbReference type="NCBI Taxonomy" id="29808"/>
    <lineage>
        <taxon>Eukaryota</taxon>
        <taxon>Viridiplantae</taxon>
        <taxon>Streptophyta</taxon>
        <taxon>Embryophyta</taxon>
        <taxon>Tracheophyta</taxon>
        <taxon>Spermatophyta</taxon>
        <taxon>Pinopsida</taxon>
        <taxon>Pinidae</taxon>
        <taxon>Conifers II</taxon>
        <taxon>Cupressales</taxon>
        <taxon>Taxaceae</taxon>
        <taxon>Taxus</taxon>
    </lineage>
</organism>
<keyword evidence="2" id="KW-1185">Reference proteome</keyword>
<comment type="caution">
    <text evidence="1">The sequence shown here is derived from an EMBL/GenBank/DDBJ whole genome shotgun (WGS) entry which is preliminary data.</text>
</comment>
<proteinExistence type="predicted"/>
<protein>
    <submittedName>
        <fullName evidence="1">Uncharacterized protein</fullName>
    </submittedName>
</protein>
<dbReference type="EMBL" id="JAHRHJ020000006">
    <property type="protein sequence ID" value="KAH9312860.1"/>
    <property type="molecule type" value="Genomic_DNA"/>
</dbReference>
<evidence type="ECO:0000313" key="2">
    <source>
        <dbReference type="Proteomes" id="UP000824469"/>
    </source>
</evidence>
<name>A0AA38L9A9_TAXCH</name>
<dbReference type="Proteomes" id="UP000824469">
    <property type="component" value="Unassembled WGS sequence"/>
</dbReference>
<dbReference type="AlphaFoldDB" id="A0AA38L9A9"/>
<reference evidence="1 2" key="1">
    <citation type="journal article" date="2021" name="Nat. Plants">
        <title>The Taxus genome provides insights into paclitaxel biosynthesis.</title>
        <authorList>
            <person name="Xiong X."/>
            <person name="Gou J."/>
            <person name="Liao Q."/>
            <person name="Li Y."/>
            <person name="Zhou Q."/>
            <person name="Bi G."/>
            <person name="Li C."/>
            <person name="Du R."/>
            <person name="Wang X."/>
            <person name="Sun T."/>
            <person name="Guo L."/>
            <person name="Liang H."/>
            <person name="Lu P."/>
            <person name="Wu Y."/>
            <person name="Zhang Z."/>
            <person name="Ro D.K."/>
            <person name="Shang Y."/>
            <person name="Huang S."/>
            <person name="Yan J."/>
        </authorList>
    </citation>
    <scope>NUCLEOTIDE SEQUENCE [LARGE SCALE GENOMIC DNA]</scope>
    <source>
        <strain evidence="1">Ta-2019</strain>
    </source>
</reference>
<feature type="non-terminal residue" evidence="1">
    <location>
        <position position="1"/>
    </location>
</feature>